<dbReference type="GO" id="GO:0005886">
    <property type="term" value="C:plasma membrane"/>
    <property type="evidence" value="ECO:0007669"/>
    <property type="project" value="UniProtKB-SubCell"/>
</dbReference>
<dbReference type="InterPro" id="IPR012823">
    <property type="entry name" value="Flagell_FliJ"/>
</dbReference>
<keyword evidence="13" id="KW-0966">Cell projection</keyword>
<organism evidence="13 14">
    <name type="scientific">Pseudomonas saxonica</name>
    <dbReference type="NCBI Taxonomy" id="2600598"/>
    <lineage>
        <taxon>Bacteria</taxon>
        <taxon>Pseudomonadati</taxon>
        <taxon>Pseudomonadota</taxon>
        <taxon>Gammaproteobacteria</taxon>
        <taxon>Pseudomonadales</taxon>
        <taxon>Pseudomonadaceae</taxon>
        <taxon>Pseudomonas</taxon>
    </lineage>
</organism>
<keyword evidence="7" id="KW-1005">Bacterial flagellum biogenesis</keyword>
<dbReference type="Gene3D" id="1.10.287.1700">
    <property type="match status" value="1"/>
</dbReference>
<dbReference type="InterPro" id="IPR053716">
    <property type="entry name" value="Flag_assembly_chemotaxis_eff"/>
</dbReference>
<evidence type="ECO:0000256" key="9">
    <source>
        <dbReference type="ARBA" id="ARBA00023136"/>
    </source>
</evidence>
<dbReference type="EMBL" id="VFIO01000006">
    <property type="protein sequence ID" value="TWR88114.1"/>
    <property type="molecule type" value="Genomic_DNA"/>
</dbReference>
<feature type="coiled-coil region" evidence="11">
    <location>
        <begin position="73"/>
        <end position="100"/>
    </location>
</feature>
<keyword evidence="10" id="KW-1006">Bacterial flagellum protein export</keyword>
<evidence type="ECO:0000256" key="11">
    <source>
        <dbReference type="SAM" id="Coils"/>
    </source>
</evidence>
<evidence type="ECO:0000256" key="2">
    <source>
        <dbReference type="ARBA" id="ARBA00010004"/>
    </source>
</evidence>
<keyword evidence="15" id="KW-1185">Reference proteome</keyword>
<accession>A0A5C5PY70</accession>
<evidence type="ECO:0000256" key="6">
    <source>
        <dbReference type="ARBA" id="ARBA00022500"/>
    </source>
</evidence>
<dbReference type="Proteomes" id="UP000318428">
    <property type="component" value="Unassembled WGS sequence"/>
</dbReference>
<sequence length="157" mass="18188">MKDRIRVLNRLAGLRALQVRQVMGRVTYQQNLCQRYRNNIAALTRLCDVNSVTSTPLQRHNVQQYKATLHAMNNLQVRELKLAEQNLDRIQQELFAVMRQEKVLAQVIDEKMRVWQASLALQEQKIQDGLASQAWWRNSVDAVLPVKGEEGHSRSRG</sequence>
<keyword evidence="8" id="KW-0653">Protein transport</keyword>
<protein>
    <recommendedName>
        <fullName evidence="3">Flagellar FliJ protein</fullName>
    </recommendedName>
</protein>
<comment type="subcellular location">
    <subcellularLocation>
        <location evidence="1">Cell membrane</location>
        <topology evidence="1">Peripheral membrane protein</topology>
        <orientation evidence="1">Cytoplasmic side</orientation>
    </subcellularLocation>
</comment>
<evidence type="ECO:0000256" key="4">
    <source>
        <dbReference type="ARBA" id="ARBA00022448"/>
    </source>
</evidence>
<dbReference type="AlphaFoldDB" id="A0A5C5PY70"/>
<reference evidence="14 15" key="1">
    <citation type="submission" date="2019-06" db="EMBL/GenBank/DDBJ databases">
        <title>Pseudomonas bimorpha sp. nov. isolated from bovine raw milk and skim milk concentrate.</title>
        <authorList>
            <person name="Hofmann K."/>
            <person name="Huptas C."/>
            <person name="Doll E."/>
            <person name="Scherer S."/>
            <person name="Wenning M."/>
        </authorList>
    </citation>
    <scope>NUCLEOTIDE SEQUENCE [LARGE SCALE GENOMIC DNA]</scope>
    <source>
        <strain evidence="12 15">DSM 108989</strain>
        <strain evidence="13 14">DSM 108990</strain>
    </source>
</reference>
<dbReference type="GO" id="GO:0006935">
    <property type="term" value="P:chemotaxis"/>
    <property type="evidence" value="ECO:0007669"/>
    <property type="project" value="UniProtKB-KW"/>
</dbReference>
<dbReference type="Proteomes" id="UP000317901">
    <property type="component" value="Unassembled WGS sequence"/>
</dbReference>
<keyword evidence="5" id="KW-1003">Cell membrane</keyword>
<dbReference type="GO" id="GO:0071973">
    <property type="term" value="P:bacterial-type flagellum-dependent cell motility"/>
    <property type="evidence" value="ECO:0007669"/>
    <property type="project" value="InterPro"/>
</dbReference>
<evidence type="ECO:0000256" key="10">
    <source>
        <dbReference type="ARBA" id="ARBA00023225"/>
    </source>
</evidence>
<evidence type="ECO:0000313" key="13">
    <source>
        <dbReference type="EMBL" id="TWR95369.1"/>
    </source>
</evidence>
<dbReference type="GO" id="GO:0009288">
    <property type="term" value="C:bacterial-type flagellum"/>
    <property type="evidence" value="ECO:0007669"/>
    <property type="project" value="InterPro"/>
</dbReference>
<dbReference type="OrthoDB" id="5702407at2"/>
<evidence type="ECO:0000256" key="5">
    <source>
        <dbReference type="ARBA" id="ARBA00022475"/>
    </source>
</evidence>
<gene>
    <name evidence="13" type="ORF">FJD37_10230</name>
    <name evidence="12" type="ORF">FJD38_15550</name>
</gene>
<keyword evidence="6" id="KW-0145">Chemotaxis</keyword>
<evidence type="ECO:0000256" key="3">
    <source>
        <dbReference type="ARBA" id="ARBA00020392"/>
    </source>
</evidence>
<keyword evidence="13" id="KW-0282">Flagellum</keyword>
<keyword evidence="9" id="KW-0472">Membrane</keyword>
<dbReference type="GO" id="GO:0015031">
    <property type="term" value="P:protein transport"/>
    <property type="evidence" value="ECO:0007669"/>
    <property type="project" value="UniProtKB-KW"/>
</dbReference>
<keyword evidence="4" id="KW-0813">Transport</keyword>
<dbReference type="GO" id="GO:0044781">
    <property type="term" value="P:bacterial-type flagellum organization"/>
    <property type="evidence" value="ECO:0007669"/>
    <property type="project" value="UniProtKB-KW"/>
</dbReference>
<keyword evidence="11" id="KW-0175">Coiled coil</keyword>
<evidence type="ECO:0000313" key="12">
    <source>
        <dbReference type="EMBL" id="TWR88114.1"/>
    </source>
</evidence>
<evidence type="ECO:0000313" key="15">
    <source>
        <dbReference type="Proteomes" id="UP000318428"/>
    </source>
</evidence>
<dbReference type="EMBL" id="VFIP01000015">
    <property type="protein sequence ID" value="TWR95369.1"/>
    <property type="molecule type" value="Genomic_DNA"/>
</dbReference>
<keyword evidence="13" id="KW-0969">Cilium</keyword>
<evidence type="ECO:0000313" key="14">
    <source>
        <dbReference type="Proteomes" id="UP000317901"/>
    </source>
</evidence>
<proteinExistence type="inferred from homology"/>
<comment type="similarity">
    <text evidence="2">Belongs to the FliJ family.</text>
</comment>
<evidence type="ECO:0000256" key="8">
    <source>
        <dbReference type="ARBA" id="ARBA00022927"/>
    </source>
</evidence>
<dbReference type="RefSeq" id="WP_146386136.1">
    <property type="nucleotide sequence ID" value="NZ_VFIO01000006.1"/>
</dbReference>
<comment type="caution">
    <text evidence="13">The sequence shown here is derived from an EMBL/GenBank/DDBJ whole genome shotgun (WGS) entry which is preliminary data.</text>
</comment>
<dbReference type="Pfam" id="PF02050">
    <property type="entry name" value="FliJ"/>
    <property type="match status" value="1"/>
</dbReference>
<name>A0A5C5PY70_9PSED</name>
<evidence type="ECO:0000256" key="7">
    <source>
        <dbReference type="ARBA" id="ARBA00022795"/>
    </source>
</evidence>
<evidence type="ECO:0000256" key="1">
    <source>
        <dbReference type="ARBA" id="ARBA00004413"/>
    </source>
</evidence>